<organism evidence="1 2">
    <name type="scientific">Batillaria attramentaria</name>
    <dbReference type="NCBI Taxonomy" id="370345"/>
    <lineage>
        <taxon>Eukaryota</taxon>
        <taxon>Metazoa</taxon>
        <taxon>Spiralia</taxon>
        <taxon>Lophotrochozoa</taxon>
        <taxon>Mollusca</taxon>
        <taxon>Gastropoda</taxon>
        <taxon>Caenogastropoda</taxon>
        <taxon>Sorbeoconcha</taxon>
        <taxon>Cerithioidea</taxon>
        <taxon>Batillariidae</taxon>
        <taxon>Batillaria</taxon>
    </lineage>
</organism>
<dbReference type="Proteomes" id="UP001519460">
    <property type="component" value="Unassembled WGS sequence"/>
</dbReference>
<accession>A0ABD0LWQ6</accession>
<comment type="caution">
    <text evidence="1">The sequence shown here is derived from an EMBL/GenBank/DDBJ whole genome shotgun (WGS) entry which is preliminary data.</text>
</comment>
<gene>
    <name evidence="1" type="ORF">BaRGS_00005333</name>
</gene>
<evidence type="ECO:0000313" key="1">
    <source>
        <dbReference type="EMBL" id="KAK7503412.1"/>
    </source>
</evidence>
<dbReference type="EMBL" id="JACVVK020000020">
    <property type="protein sequence ID" value="KAK7503412.1"/>
    <property type="molecule type" value="Genomic_DNA"/>
</dbReference>
<dbReference type="AlphaFoldDB" id="A0ABD0LWQ6"/>
<name>A0ABD0LWQ6_9CAEN</name>
<keyword evidence="2" id="KW-1185">Reference proteome</keyword>
<proteinExistence type="predicted"/>
<sequence>MLLLSCLLSQNGYYPLNLTGYEQIFANFMLGRTPYGPGRHIFGCFEHDVENKPFRLIEPAVDEDDVEQSVKIIKEKRPKRQLSQKNMKTAE</sequence>
<reference evidence="1 2" key="1">
    <citation type="journal article" date="2023" name="Sci. Data">
        <title>Genome assembly of the Korean intertidal mud-creeper Batillaria attramentaria.</title>
        <authorList>
            <person name="Patra A.K."/>
            <person name="Ho P.T."/>
            <person name="Jun S."/>
            <person name="Lee S.J."/>
            <person name="Kim Y."/>
            <person name="Won Y.J."/>
        </authorList>
    </citation>
    <scope>NUCLEOTIDE SEQUENCE [LARGE SCALE GENOMIC DNA]</scope>
    <source>
        <strain evidence="1">Wonlab-2016</strain>
    </source>
</reference>
<evidence type="ECO:0000313" key="2">
    <source>
        <dbReference type="Proteomes" id="UP001519460"/>
    </source>
</evidence>
<protein>
    <submittedName>
        <fullName evidence="1">Uncharacterized protein</fullName>
    </submittedName>
</protein>